<keyword evidence="2" id="KW-1133">Transmembrane helix</keyword>
<dbReference type="PANTHER" id="PTHR48081:SF33">
    <property type="entry name" value="KYNURENINE FORMAMIDASE"/>
    <property type="match status" value="1"/>
</dbReference>
<dbReference type="PROSITE" id="PS00122">
    <property type="entry name" value="CARBOXYLESTERASE_B_1"/>
    <property type="match status" value="1"/>
</dbReference>
<evidence type="ECO:0000256" key="1">
    <source>
        <dbReference type="ARBA" id="ARBA00022801"/>
    </source>
</evidence>
<accession>A0ABD3NAQ4</accession>
<dbReference type="Gene3D" id="3.40.50.1820">
    <property type="entry name" value="alpha/beta hydrolase"/>
    <property type="match status" value="1"/>
</dbReference>
<dbReference type="Proteomes" id="UP001530400">
    <property type="component" value="Unassembled WGS sequence"/>
</dbReference>
<proteinExistence type="predicted"/>
<feature type="transmembrane region" description="Helical" evidence="2">
    <location>
        <begin position="54"/>
        <end position="76"/>
    </location>
</feature>
<dbReference type="InterPro" id="IPR049492">
    <property type="entry name" value="BD-FAE-like_dom"/>
</dbReference>
<dbReference type="PANTHER" id="PTHR48081">
    <property type="entry name" value="AB HYDROLASE SUPERFAMILY PROTEIN C4A8.06C"/>
    <property type="match status" value="1"/>
</dbReference>
<protein>
    <recommendedName>
        <fullName evidence="3">BD-FAE-like domain-containing protein</fullName>
    </recommendedName>
</protein>
<dbReference type="AlphaFoldDB" id="A0ABD3NAQ4"/>
<dbReference type="InterPro" id="IPR019826">
    <property type="entry name" value="Carboxylesterase_B_AS"/>
</dbReference>
<reference evidence="4 5" key="1">
    <citation type="submission" date="2024-10" db="EMBL/GenBank/DDBJ databases">
        <title>Updated reference genomes for cyclostephanoid diatoms.</title>
        <authorList>
            <person name="Roberts W.R."/>
            <person name="Alverson A.J."/>
        </authorList>
    </citation>
    <scope>NUCLEOTIDE SEQUENCE [LARGE SCALE GENOMIC DNA]</scope>
    <source>
        <strain evidence="4 5">AJA010-31</strain>
    </source>
</reference>
<keyword evidence="1" id="KW-0378">Hydrolase</keyword>
<name>A0ABD3NAQ4_9STRA</name>
<organism evidence="4 5">
    <name type="scientific">Cyclotella atomus</name>
    <dbReference type="NCBI Taxonomy" id="382360"/>
    <lineage>
        <taxon>Eukaryota</taxon>
        <taxon>Sar</taxon>
        <taxon>Stramenopiles</taxon>
        <taxon>Ochrophyta</taxon>
        <taxon>Bacillariophyta</taxon>
        <taxon>Coscinodiscophyceae</taxon>
        <taxon>Thalassiosirophycidae</taxon>
        <taxon>Stephanodiscales</taxon>
        <taxon>Stephanodiscaceae</taxon>
        <taxon>Cyclotella</taxon>
    </lineage>
</organism>
<evidence type="ECO:0000259" key="3">
    <source>
        <dbReference type="Pfam" id="PF20434"/>
    </source>
</evidence>
<feature type="domain" description="BD-FAE-like" evidence="3">
    <location>
        <begin position="145"/>
        <end position="242"/>
    </location>
</feature>
<dbReference type="GO" id="GO:0016787">
    <property type="term" value="F:hydrolase activity"/>
    <property type="evidence" value="ECO:0007669"/>
    <property type="project" value="UniProtKB-KW"/>
</dbReference>
<evidence type="ECO:0000313" key="4">
    <source>
        <dbReference type="EMBL" id="KAL3773165.1"/>
    </source>
</evidence>
<sequence length="518" mass="57738">MNNFFQPKASLTHHEAAQAAQQEAQTLPKPSNNNTRPQRILNLLSHIPTFLFRFLRLVTFVLVLLPAFCVFLWHYLTCDRVAVYYGPCCCDNADTESNNGACCGASSHDKRNTKSRCTVCSPFFSRHYLDIYGSNTTTDNSNTDNNIQSKKPVILFLTGGAYIIGYKMWGTLLARALSPHVLVIVPDYRNYPRVNVHGMVHDIDTSIDWVLNNVEEFGGDASKVVLVGQSAGAHLGGVCVVRKVLDRIRRLRLNKDSLSTADEDAASAADGHDAPFKTSYEATDLCGFISTSSPHNLVTMKQVFHRHGLSCSVQRSIFGGSEVDGTDASGQDVFEKWSTFHLAKRCHDEYASLVEGRETEVLNAGVELSLKDLFPNLCIIHGTNDKTVPVEESIEFLSLLSNLQIPTQQRFYEGWTHTDPILEAPMRGIHLYHKDVYDLVRLWTNPLKSYTDESEHKCDDGRGCCNHWTEKGSNDSGSKGYGSVSDACTLPDLDDQDPMLRPICPRPLVEIARICNPF</sequence>
<dbReference type="SUPFAM" id="SSF53474">
    <property type="entry name" value="alpha/beta-Hydrolases"/>
    <property type="match status" value="1"/>
</dbReference>
<gene>
    <name evidence="4" type="ORF">ACHAWO_013772</name>
</gene>
<evidence type="ECO:0000256" key="2">
    <source>
        <dbReference type="SAM" id="Phobius"/>
    </source>
</evidence>
<dbReference type="InterPro" id="IPR050300">
    <property type="entry name" value="GDXG_lipolytic_enzyme"/>
</dbReference>
<dbReference type="Pfam" id="PF20434">
    <property type="entry name" value="BD-FAE"/>
    <property type="match status" value="1"/>
</dbReference>
<dbReference type="EMBL" id="JALLPJ020001245">
    <property type="protein sequence ID" value="KAL3773165.1"/>
    <property type="molecule type" value="Genomic_DNA"/>
</dbReference>
<comment type="caution">
    <text evidence="4">The sequence shown here is derived from an EMBL/GenBank/DDBJ whole genome shotgun (WGS) entry which is preliminary data.</text>
</comment>
<dbReference type="InterPro" id="IPR029058">
    <property type="entry name" value="AB_hydrolase_fold"/>
</dbReference>
<keyword evidence="5" id="KW-1185">Reference proteome</keyword>
<evidence type="ECO:0000313" key="5">
    <source>
        <dbReference type="Proteomes" id="UP001530400"/>
    </source>
</evidence>
<keyword evidence="2" id="KW-0812">Transmembrane</keyword>
<keyword evidence="2" id="KW-0472">Membrane</keyword>